<evidence type="ECO:0000256" key="4">
    <source>
        <dbReference type="ARBA" id="ARBA00022989"/>
    </source>
</evidence>
<keyword evidence="8" id="KW-1185">Reference proteome</keyword>
<gene>
    <name evidence="7" type="ORF">CRT60_15355</name>
</gene>
<keyword evidence="5 6" id="KW-0472">Membrane</keyword>
<name>A0A2B8BG14_9PROT</name>
<evidence type="ECO:0000313" key="8">
    <source>
        <dbReference type="Proteomes" id="UP000225379"/>
    </source>
</evidence>
<comment type="subcellular location">
    <subcellularLocation>
        <location evidence="1">Cell membrane</location>
        <topology evidence="1">Multi-pass membrane protein</topology>
    </subcellularLocation>
</comment>
<evidence type="ECO:0000313" key="7">
    <source>
        <dbReference type="EMBL" id="PGH56322.1"/>
    </source>
</evidence>
<comment type="caution">
    <text evidence="7">The sequence shown here is derived from an EMBL/GenBank/DDBJ whole genome shotgun (WGS) entry which is preliminary data.</text>
</comment>
<dbReference type="PANTHER" id="PTHR30482:SF10">
    <property type="entry name" value="HIGH-AFFINITY BRANCHED-CHAIN AMINO ACID TRANSPORT PROTEIN BRAE"/>
    <property type="match status" value="1"/>
</dbReference>
<dbReference type="Pfam" id="PF02653">
    <property type="entry name" value="BPD_transp_2"/>
    <property type="match status" value="1"/>
</dbReference>
<feature type="transmembrane region" description="Helical" evidence="6">
    <location>
        <begin position="57"/>
        <end position="76"/>
    </location>
</feature>
<evidence type="ECO:0000256" key="6">
    <source>
        <dbReference type="SAM" id="Phobius"/>
    </source>
</evidence>
<keyword evidence="2" id="KW-1003">Cell membrane</keyword>
<feature type="transmembrane region" description="Helical" evidence="6">
    <location>
        <begin position="6"/>
        <end position="24"/>
    </location>
</feature>
<keyword evidence="4 6" id="KW-1133">Transmembrane helix</keyword>
<feature type="transmembrane region" description="Helical" evidence="6">
    <location>
        <begin position="264"/>
        <end position="281"/>
    </location>
</feature>
<accession>A0A2B8BG14</accession>
<evidence type="ECO:0000256" key="2">
    <source>
        <dbReference type="ARBA" id="ARBA00022475"/>
    </source>
</evidence>
<dbReference type="OrthoDB" id="9814461at2"/>
<feature type="transmembrane region" description="Helical" evidence="6">
    <location>
        <begin position="131"/>
        <end position="149"/>
    </location>
</feature>
<dbReference type="EMBL" id="PDKW01000041">
    <property type="protein sequence ID" value="PGH56322.1"/>
    <property type="molecule type" value="Genomic_DNA"/>
</dbReference>
<dbReference type="InterPro" id="IPR001851">
    <property type="entry name" value="ABC_transp_permease"/>
</dbReference>
<dbReference type="InterPro" id="IPR043428">
    <property type="entry name" value="LivM-like"/>
</dbReference>
<dbReference type="GO" id="GO:0005886">
    <property type="term" value="C:plasma membrane"/>
    <property type="evidence" value="ECO:0007669"/>
    <property type="project" value="UniProtKB-SubCell"/>
</dbReference>
<feature type="transmembrane region" description="Helical" evidence="6">
    <location>
        <begin position="83"/>
        <end position="102"/>
    </location>
</feature>
<dbReference type="RefSeq" id="WP_098737341.1">
    <property type="nucleotide sequence ID" value="NZ_PDKW01000041.1"/>
</dbReference>
<reference evidence="8" key="1">
    <citation type="submission" date="2017-10" db="EMBL/GenBank/DDBJ databases">
        <authorList>
            <person name="Kravchenko I.K."/>
            <person name="Grouzdev D.S."/>
        </authorList>
    </citation>
    <scope>NUCLEOTIDE SEQUENCE [LARGE SCALE GENOMIC DNA]</scope>
    <source>
        <strain evidence="8">B2</strain>
    </source>
</reference>
<dbReference type="Proteomes" id="UP000225379">
    <property type="component" value="Unassembled WGS sequence"/>
</dbReference>
<proteinExistence type="predicted"/>
<evidence type="ECO:0000256" key="1">
    <source>
        <dbReference type="ARBA" id="ARBA00004651"/>
    </source>
</evidence>
<feature type="transmembrane region" description="Helical" evidence="6">
    <location>
        <begin position="31"/>
        <end position="51"/>
    </location>
</feature>
<evidence type="ECO:0000256" key="3">
    <source>
        <dbReference type="ARBA" id="ARBA00022692"/>
    </source>
</evidence>
<keyword evidence="3 6" id="KW-0812">Transmembrane</keyword>
<protein>
    <submittedName>
        <fullName evidence="7">Branched-chain amino acid ABC transporter permease</fullName>
    </submittedName>
</protein>
<dbReference type="GO" id="GO:0015658">
    <property type="term" value="F:branched-chain amino acid transmembrane transporter activity"/>
    <property type="evidence" value="ECO:0007669"/>
    <property type="project" value="InterPro"/>
</dbReference>
<evidence type="ECO:0000256" key="5">
    <source>
        <dbReference type="ARBA" id="ARBA00023136"/>
    </source>
</evidence>
<feature type="transmembrane region" description="Helical" evidence="6">
    <location>
        <begin position="185"/>
        <end position="207"/>
    </location>
</feature>
<organism evidence="7 8">
    <name type="scientific">Azospirillum palustre</name>
    <dbReference type="NCBI Taxonomy" id="2044885"/>
    <lineage>
        <taxon>Bacteria</taxon>
        <taxon>Pseudomonadati</taxon>
        <taxon>Pseudomonadota</taxon>
        <taxon>Alphaproteobacteria</taxon>
        <taxon>Rhodospirillales</taxon>
        <taxon>Azospirillaceae</taxon>
        <taxon>Azospirillum</taxon>
    </lineage>
</organism>
<dbReference type="AlphaFoldDB" id="A0A2B8BG14"/>
<dbReference type="PANTHER" id="PTHR30482">
    <property type="entry name" value="HIGH-AFFINITY BRANCHED-CHAIN AMINO ACID TRANSPORT SYSTEM PERMEASE"/>
    <property type="match status" value="1"/>
</dbReference>
<feature type="transmembrane region" description="Helical" evidence="6">
    <location>
        <begin position="219"/>
        <end position="252"/>
    </location>
</feature>
<sequence length="299" mass="30814">MLEFCLHVLIMSAIFGIAAVSLNLQAGTGGLLNFGQIALFGIGAYAVAILTRAGLPWPAALLAGMGAAALGGFAIGRLGRDLAAEYWALATLAVAELVRLVALNEDWLTGGPQGIGGIAGLFPGLDGMSRALATLALAALLLLGTALAARRLGQTQFGRVLRLMRENPDLATALGHDIVACKVKVLAIGGAMAGLAGGLYTLYLAFIGPDQLLPFETFLIWTMVVLGGLGNVAGAVVGALLVTALYAGIPFLKDVVALPSDLTGSLRVFAIGSIVLAVLMLKPQGLVPERLRRFHAQRP</sequence>
<dbReference type="CDD" id="cd06581">
    <property type="entry name" value="TM_PBP1_LivM_like"/>
    <property type="match status" value="1"/>
</dbReference>